<feature type="binding site" evidence="2">
    <location>
        <position position="155"/>
    </location>
    <ligand>
        <name>Zn(2+)</name>
        <dbReference type="ChEBI" id="CHEBI:29105"/>
    </ligand>
</feature>
<sequence length="315" mass="36027">MFLKNWIEKYIPVSSAPAKNPHEEILKLRAALRDCPTVVVGAGAGLSAAAGFDYSGERFRKYFGDFAARCGFSDMYSGGFYRYETLEEQWAFWSRFIYVNRYMDAPRPTYRRLRALLREKDYFVVTTNVDHCFQKARFDKERLFYTQGDYGLWQCSTPCHKLTYDNRETVRRMVLAQGFAIDADGRLEPPSHEKPKMRVPSKLIPLCPKCGKPMTMNLRSDDTFVEDEGWRAASRRYEEFLKKHETGKVLYLELGVGSNTPGIIKYPFQIRAFQNSDAVYALVNAQPQGVPEEIRARSIVVTADIGAALDALRGA</sequence>
<organism evidence="4 5">
    <name type="scientific">Pyramidobacter porci</name>
    <dbReference type="NCBI Taxonomy" id="2605789"/>
    <lineage>
        <taxon>Bacteria</taxon>
        <taxon>Thermotogati</taxon>
        <taxon>Synergistota</taxon>
        <taxon>Synergistia</taxon>
        <taxon>Synergistales</taxon>
        <taxon>Dethiosulfovibrionaceae</taxon>
        <taxon>Pyramidobacter</taxon>
    </lineage>
</organism>
<dbReference type="InterPro" id="IPR029035">
    <property type="entry name" value="DHS-like_NAD/FAD-binding_dom"/>
</dbReference>
<feature type="binding site" evidence="2">
    <location>
        <position position="210"/>
    </location>
    <ligand>
        <name>Zn(2+)</name>
        <dbReference type="ChEBI" id="CHEBI:29105"/>
    </ligand>
</feature>
<evidence type="ECO:0000256" key="2">
    <source>
        <dbReference type="PROSITE-ProRule" id="PRU00236"/>
    </source>
</evidence>
<dbReference type="GO" id="GO:0046872">
    <property type="term" value="F:metal ion binding"/>
    <property type="evidence" value="ECO:0007669"/>
    <property type="project" value="UniProtKB-KW"/>
</dbReference>
<feature type="binding site" evidence="2">
    <location>
        <position position="159"/>
    </location>
    <ligand>
        <name>Zn(2+)</name>
        <dbReference type="ChEBI" id="CHEBI:29105"/>
    </ligand>
</feature>
<dbReference type="PROSITE" id="PS50305">
    <property type="entry name" value="SIRTUIN"/>
    <property type="match status" value="1"/>
</dbReference>
<name>A0A6L5YB14_9BACT</name>
<keyword evidence="1" id="KW-0520">NAD</keyword>
<feature type="binding site" evidence="2">
    <location>
        <position position="207"/>
    </location>
    <ligand>
        <name>Zn(2+)</name>
        <dbReference type="ChEBI" id="CHEBI:29105"/>
    </ligand>
</feature>
<dbReference type="Proteomes" id="UP000473699">
    <property type="component" value="Unassembled WGS sequence"/>
</dbReference>
<feature type="domain" description="Deacetylase sirtuin-type" evidence="3">
    <location>
        <begin position="18"/>
        <end position="315"/>
    </location>
</feature>
<keyword evidence="5" id="KW-1185">Reference proteome</keyword>
<protein>
    <submittedName>
        <fullName evidence="4">Sir2 silent information regulator family NAD-dependent deacetylase</fullName>
    </submittedName>
</protein>
<reference evidence="4 5" key="1">
    <citation type="submission" date="2019-08" db="EMBL/GenBank/DDBJ databases">
        <title>In-depth cultivation of the pig gut microbiome towards novel bacterial diversity and tailored functional studies.</title>
        <authorList>
            <person name="Wylensek D."/>
            <person name="Hitch T.C.A."/>
            <person name="Clavel T."/>
        </authorList>
    </citation>
    <scope>NUCLEOTIDE SEQUENCE [LARGE SCALE GENOMIC DNA]</scope>
    <source>
        <strain evidence="4 5">SM-530-WT-4B</strain>
    </source>
</reference>
<comment type="caution">
    <text evidence="2">Lacks conserved residue(s) required for the propagation of feature annotation.</text>
</comment>
<dbReference type="SUPFAM" id="SSF52467">
    <property type="entry name" value="DHS-like NAD/FAD-binding domain"/>
    <property type="match status" value="1"/>
</dbReference>
<evidence type="ECO:0000313" key="5">
    <source>
        <dbReference type="Proteomes" id="UP000473699"/>
    </source>
</evidence>
<keyword evidence="2" id="KW-0862">Zinc</keyword>
<proteinExistence type="predicted"/>
<evidence type="ECO:0000313" key="4">
    <source>
        <dbReference type="EMBL" id="MST55470.1"/>
    </source>
</evidence>
<gene>
    <name evidence="4" type="ORF">FYJ74_05405</name>
</gene>
<dbReference type="AlphaFoldDB" id="A0A6L5YB14"/>
<dbReference type="EMBL" id="VUNH01000004">
    <property type="protein sequence ID" value="MST55470.1"/>
    <property type="molecule type" value="Genomic_DNA"/>
</dbReference>
<evidence type="ECO:0000259" key="3">
    <source>
        <dbReference type="PROSITE" id="PS50305"/>
    </source>
</evidence>
<dbReference type="Gene3D" id="3.40.50.1220">
    <property type="entry name" value="TPP-binding domain"/>
    <property type="match status" value="1"/>
</dbReference>
<dbReference type="RefSeq" id="WP_154528562.1">
    <property type="nucleotide sequence ID" value="NZ_VUNH01000004.1"/>
</dbReference>
<comment type="caution">
    <text evidence="4">The sequence shown here is derived from an EMBL/GenBank/DDBJ whole genome shotgun (WGS) entry which is preliminary data.</text>
</comment>
<keyword evidence="2" id="KW-0479">Metal-binding</keyword>
<evidence type="ECO:0000256" key="1">
    <source>
        <dbReference type="ARBA" id="ARBA00023027"/>
    </source>
</evidence>
<accession>A0A6L5YB14</accession>
<dbReference type="InterPro" id="IPR026590">
    <property type="entry name" value="Ssirtuin_cat_dom"/>
</dbReference>